<keyword evidence="6" id="KW-0282">Flagellum</keyword>
<proteinExistence type="inferred from homology"/>
<dbReference type="SUPFAM" id="SSF64518">
    <property type="entry name" value="Phase 1 flagellin"/>
    <property type="match status" value="1"/>
</dbReference>
<comment type="caution">
    <text evidence="6">The sequence shown here is derived from an EMBL/GenBank/DDBJ whole genome shotgun (WGS) entry which is preliminary data.</text>
</comment>
<comment type="subcellular location">
    <subcellularLocation>
        <location evidence="3">Secreted</location>
    </subcellularLocation>
    <subcellularLocation>
        <location evidence="3">Bacterial flagellum</location>
    </subcellularLocation>
</comment>
<keyword evidence="6" id="KW-0969">Cilium</keyword>
<keyword evidence="2 3" id="KW-0975">Bacterial flagellum</keyword>
<feature type="domain" description="Flagellin N-terminal" evidence="4">
    <location>
        <begin position="7"/>
        <end position="138"/>
    </location>
</feature>
<dbReference type="Gene3D" id="1.20.1330.10">
    <property type="entry name" value="f41 fragment of flagellin, N-terminal domain"/>
    <property type="match status" value="2"/>
</dbReference>
<evidence type="ECO:0000256" key="3">
    <source>
        <dbReference type="RuleBase" id="RU362073"/>
    </source>
</evidence>
<comment type="similarity">
    <text evidence="1 3">Belongs to the bacterial flagellin family.</text>
</comment>
<keyword evidence="7" id="KW-1185">Reference proteome</keyword>
<accession>A0ABW1KTJ1</accession>
<dbReference type="Pfam" id="PF00669">
    <property type="entry name" value="Flagellin_N"/>
    <property type="match status" value="1"/>
</dbReference>
<dbReference type="RefSeq" id="WP_379880763.1">
    <property type="nucleotide sequence ID" value="NZ_JBHPON010000001.1"/>
</dbReference>
<name>A0ABW1KTJ1_9PROT</name>
<evidence type="ECO:0000256" key="1">
    <source>
        <dbReference type="ARBA" id="ARBA00005709"/>
    </source>
</evidence>
<feature type="domain" description="Flagellin C-terminal" evidence="5">
    <location>
        <begin position="316"/>
        <end position="398"/>
    </location>
</feature>
<dbReference type="Pfam" id="PF00700">
    <property type="entry name" value="Flagellin_C"/>
    <property type="match status" value="1"/>
</dbReference>
<keyword evidence="3" id="KW-0964">Secreted</keyword>
<dbReference type="Proteomes" id="UP001596116">
    <property type="component" value="Unassembled WGS sequence"/>
</dbReference>
<dbReference type="PANTHER" id="PTHR42792">
    <property type="entry name" value="FLAGELLIN"/>
    <property type="match status" value="1"/>
</dbReference>
<reference evidence="6 7" key="1">
    <citation type="submission" date="2024-09" db="EMBL/GenBank/DDBJ databases">
        <authorList>
            <person name="Zhang Z.-H."/>
        </authorList>
    </citation>
    <scope>NUCLEOTIDE SEQUENCE [LARGE SCALE GENOMIC DNA]</scope>
    <source>
        <strain evidence="6 7">HHTR114</strain>
    </source>
</reference>
<evidence type="ECO:0000256" key="2">
    <source>
        <dbReference type="ARBA" id="ARBA00023143"/>
    </source>
</evidence>
<sequence>MTNSLLTNTSAMVALQNLRSVNKGLNMVQEQISTGKKVSTAKDNAAIFAISTVMQSDVKGFEAINQSLNLGSASVGVARGAAEKVSELLVEMKGLIVAAQEDNVDRTKIQTDIGQLRDQIDGIVEAAQFNGLNFLKGADSTDFLASLDRDASGNVTASTISVDAYSLETTAGVAVVGLDTTGTTGVNAAGDSAAALIADTNDFEIHVDTGATFTEGDVWELRIDGRKINYTVAAGADHDDVAAGIESAIDAAGITGISVALAGGGAADAEVIITNGTGGAVGFEVTVTDGAGGGLANLNGLDVSTAAGAAAALVSIEGLIQESVDASAEFGSAQKRIEIQNEFVSELTDSLKTGIGALTDADLEAASARLQSLQVQQQLGIQALSIANAAPNSILGLFR</sequence>
<evidence type="ECO:0000313" key="6">
    <source>
        <dbReference type="EMBL" id="MFC6033951.1"/>
    </source>
</evidence>
<keyword evidence="6" id="KW-0966">Cell projection</keyword>
<dbReference type="PRINTS" id="PR00207">
    <property type="entry name" value="FLAGELLIN"/>
</dbReference>
<dbReference type="InterPro" id="IPR046358">
    <property type="entry name" value="Flagellin_C"/>
</dbReference>
<gene>
    <name evidence="6" type="ORF">ACFMB1_00245</name>
</gene>
<protein>
    <recommendedName>
        <fullName evidence="3">Flagellin</fullName>
    </recommendedName>
</protein>
<dbReference type="EMBL" id="JBHPON010000001">
    <property type="protein sequence ID" value="MFC6033951.1"/>
    <property type="molecule type" value="Genomic_DNA"/>
</dbReference>
<dbReference type="InterPro" id="IPR001492">
    <property type="entry name" value="Flagellin"/>
</dbReference>
<evidence type="ECO:0000259" key="4">
    <source>
        <dbReference type="Pfam" id="PF00669"/>
    </source>
</evidence>
<evidence type="ECO:0000259" key="5">
    <source>
        <dbReference type="Pfam" id="PF00700"/>
    </source>
</evidence>
<comment type="function">
    <text evidence="3">Flagellin is the subunit protein which polymerizes to form the filaments of bacterial flagella.</text>
</comment>
<evidence type="ECO:0000313" key="7">
    <source>
        <dbReference type="Proteomes" id="UP001596116"/>
    </source>
</evidence>
<organism evidence="6 7">
    <name type="scientific">Hyphococcus aureus</name>
    <dbReference type="NCBI Taxonomy" id="2666033"/>
    <lineage>
        <taxon>Bacteria</taxon>
        <taxon>Pseudomonadati</taxon>
        <taxon>Pseudomonadota</taxon>
        <taxon>Alphaproteobacteria</taxon>
        <taxon>Parvularculales</taxon>
        <taxon>Parvularculaceae</taxon>
        <taxon>Hyphococcus</taxon>
    </lineage>
</organism>
<dbReference type="InterPro" id="IPR001029">
    <property type="entry name" value="Flagellin_N"/>
</dbReference>
<dbReference type="PANTHER" id="PTHR42792:SF2">
    <property type="entry name" value="FLAGELLIN"/>
    <property type="match status" value="1"/>
</dbReference>